<comment type="catalytic activity">
    <reaction evidence="5">
        <text>pyridoxamine 5'-phosphate + O2 + H2O = pyridoxal 5'-phosphate + H2O2 + NH4(+)</text>
        <dbReference type="Rhea" id="RHEA:15817"/>
        <dbReference type="ChEBI" id="CHEBI:15377"/>
        <dbReference type="ChEBI" id="CHEBI:15379"/>
        <dbReference type="ChEBI" id="CHEBI:16240"/>
        <dbReference type="ChEBI" id="CHEBI:28938"/>
        <dbReference type="ChEBI" id="CHEBI:58451"/>
        <dbReference type="ChEBI" id="CHEBI:597326"/>
        <dbReference type="EC" id="1.4.3.5"/>
    </reaction>
</comment>
<evidence type="ECO:0000259" key="9">
    <source>
        <dbReference type="Pfam" id="PF10590"/>
    </source>
</evidence>
<dbReference type="InterPro" id="IPR000659">
    <property type="entry name" value="Pyridox_Oxase"/>
</dbReference>
<keyword evidence="11" id="KW-1185">Reference proteome</keyword>
<feature type="binding site" evidence="5 7">
    <location>
        <begin position="90"/>
        <end position="91"/>
    </location>
    <ligand>
        <name>FMN</name>
        <dbReference type="ChEBI" id="CHEBI:58210"/>
    </ligand>
</feature>
<name>A0A4R7J7J3_9ACTN</name>
<dbReference type="Pfam" id="PF01243">
    <property type="entry name" value="PNPOx_N"/>
    <property type="match status" value="1"/>
</dbReference>
<dbReference type="GO" id="GO:0008615">
    <property type="term" value="P:pyridoxine biosynthetic process"/>
    <property type="evidence" value="ECO:0007669"/>
    <property type="project" value="UniProtKB-UniRule"/>
</dbReference>
<feature type="binding site" evidence="5 7">
    <location>
        <position position="208"/>
    </location>
    <ligand>
        <name>FMN</name>
        <dbReference type="ChEBI" id="CHEBI:58210"/>
    </ligand>
</feature>
<feature type="binding site" evidence="5 6">
    <location>
        <position position="141"/>
    </location>
    <ligand>
        <name>substrate</name>
    </ligand>
</feature>
<dbReference type="EC" id="1.4.3.5" evidence="5"/>
<reference evidence="10 11" key="1">
    <citation type="submission" date="2019-03" db="EMBL/GenBank/DDBJ databases">
        <title>Genomic Encyclopedia of Archaeal and Bacterial Type Strains, Phase II (KMG-II): from individual species to whole genera.</title>
        <authorList>
            <person name="Goeker M."/>
        </authorList>
    </citation>
    <scope>NUCLEOTIDE SEQUENCE [LARGE SCALE GENOMIC DNA]</scope>
    <source>
        <strain evidence="10 11">DSM 24323</strain>
    </source>
</reference>
<comment type="pathway">
    <text evidence="5">Cofactor metabolism; pyridoxal 5'-phosphate salvage; pyridoxal 5'-phosphate from pyridoxamine 5'-phosphate: step 1/1.</text>
</comment>
<dbReference type="PROSITE" id="PS01064">
    <property type="entry name" value="PYRIDOX_OXIDASE"/>
    <property type="match status" value="1"/>
</dbReference>
<organism evidence="10 11">
    <name type="scientific">Naumannella halotolerans</name>
    <dbReference type="NCBI Taxonomy" id="993414"/>
    <lineage>
        <taxon>Bacteria</taxon>
        <taxon>Bacillati</taxon>
        <taxon>Actinomycetota</taxon>
        <taxon>Actinomycetes</taxon>
        <taxon>Propionibacteriales</taxon>
        <taxon>Propionibacteriaceae</taxon>
        <taxon>Naumannella</taxon>
    </lineage>
</organism>
<evidence type="ECO:0000313" key="11">
    <source>
        <dbReference type="Proteomes" id="UP000295371"/>
    </source>
</evidence>
<evidence type="ECO:0000256" key="4">
    <source>
        <dbReference type="ARBA" id="ARBA00023002"/>
    </source>
</evidence>
<evidence type="ECO:0000256" key="1">
    <source>
        <dbReference type="ARBA" id="ARBA00007301"/>
    </source>
</evidence>
<feature type="binding site" evidence="5 7">
    <location>
        <position position="198"/>
    </location>
    <ligand>
        <name>FMN</name>
        <dbReference type="ChEBI" id="CHEBI:58210"/>
    </ligand>
</feature>
<comment type="catalytic activity">
    <reaction evidence="5">
        <text>pyridoxine 5'-phosphate + O2 = pyridoxal 5'-phosphate + H2O2</text>
        <dbReference type="Rhea" id="RHEA:15149"/>
        <dbReference type="ChEBI" id="CHEBI:15379"/>
        <dbReference type="ChEBI" id="CHEBI:16240"/>
        <dbReference type="ChEBI" id="CHEBI:58589"/>
        <dbReference type="ChEBI" id="CHEBI:597326"/>
        <dbReference type="EC" id="1.4.3.5"/>
    </reaction>
</comment>
<feature type="binding site" evidence="5 7">
    <location>
        <begin position="154"/>
        <end position="155"/>
    </location>
    <ligand>
        <name>FMN</name>
        <dbReference type="ChEBI" id="CHEBI:58210"/>
    </ligand>
</feature>
<dbReference type="PANTHER" id="PTHR10851">
    <property type="entry name" value="PYRIDOXINE-5-PHOSPHATE OXIDASE"/>
    <property type="match status" value="1"/>
</dbReference>
<dbReference type="NCBIfam" id="TIGR00558">
    <property type="entry name" value="pdxH"/>
    <property type="match status" value="1"/>
</dbReference>
<feature type="binding site" evidence="5 7">
    <location>
        <position position="96"/>
    </location>
    <ligand>
        <name>FMN</name>
        <dbReference type="ChEBI" id="CHEBI:58210"/>
    </ligand>
</feature>
<feature type="binding site" evidence="5 6">
    <location>
        <begin position="204"/>
        <end position="206"/>
    </location>
    <ligand>
        <name>substrate</name>
    </ligand>
</feature>
<comment type="pathway">
    <text evidence="5">Cofactor metabolism; pyridoxal 5'-phosphate salvage; pyridoxal 5'-phosphate from pyridoxine 5'-phosphate: step 1/1.</text>
</comment>
<dbReference type="UniPathway" id="UPA01068">
    <property type="reaction ID" value="UER00304"/>
</dbReference>
<evidence type="ECO:0000256" key="5">
    <source>
        <dbReference type="HAMAP-Rule" id="MF_01629"/>
    </source>
</evidence>
<feature type="binding site" evidence="5 7">
    <location>
        <begin position="75"/>
        <end position="80"/>
    </location>
    <ligand>
        <name>FMN</name>
        <dbReference type="ChEBI" id="CHEBI:58210"/>
    </ligand>
</feature>
<dbReference type="RefSeq" id="WP_243831634.1">
    <property type="nucleotide sequence ID" value="NZ_CP171129.1"/>
</dbReference>
<evidence type="ECO:0000259" key="8">
    <source>
        <dbReference type="Pfam" id="PF01243"/>
    </source>
</evidence>
<dbReference type="AlphaFoldDB" id="A0A4R7J7J3"/>
<gene>
    <name evidence="5" type="primary">pdxH</name>
    <name evidence="10" type="ORF">CLV29_0032</name>
</gene>
<dbReference type="InterPro" id="IPR019576">
    <property type="entry name" value="Pyridoxamine_oxidase_dimer_C"/>
</dbReference>
<keyword evidence="2 5" id="KW-0285">Flavoprotein</keyword>
<dbReference type="Gene3D" id="2.30.110.10">
    <property type="entry name" value="Electron Transport, Fmn-binding Protein, Chain A"/>
    <property type="match status" value="1"/>
</dbReference>
<comment type="subunit">
    <text evidence="5">Homodimer.</text>
</comment>
<dbReference type="HAMAP" id="MF_01629">
    <property type="entry name" value="PdxH"/>
    <property type="match status" value="1"/>
</dbReference>
<dbReference type="Pfam" id="PF10590">
    <property type="entry name" value="PNP_phzG_C"/>
    <property type="match status" value="1"/>
</dbReference>
<accession>A0A4R7J7J3</accession>
<comment type="cofactor">
    <cofactor evidence="5 7">
        <name>FMN</name>
        <dbReference type="ChEBI" id="CHEBI:58210"/>
    </cofactor>
    <text evidence="5 7">Binds 1 FMN per subunit.</text>
</comment>
<dbReference type="Proteomes" id="UP000295371">
    <property type="component" value="Unassembled WGS sequence"/>
</dbReference>
<dbReference type="InterPro" id="IPR012349">
    <property type="entry name" value="Split_barrel_FMN-bd"/>
</dbReference>
<comment type="similarity">
    <text evidence="1 5">Belongs to the pyridoxamine 5'-phosphate oxidase family.</text>
</comment>
<dbReference type="GO" id="GO:0010181">
    <property type="term" value="F:FMN binding"/>
    <property type="evidence" value="ECO:0007669"/>
    <property type="project" value="UniProtKB-UniRule"/>
</dbReference>
<dbReference type="PIRSF" id="PIRSF000190">
    <property type="entry name" value="Pyd_amn-ph_oxd"/>
    <property type="match status" value="1"/>
</dbReference>
<dbReference type="PANTHER" id="PTHR10851:SF0">
    <property type="entry name" value="PYRIDOXINE-5'-PHOSPHATE OXIDASE"/>
    <property type="match status" value="1"/>
</dbReference>
<dbReference type="EMBL" id="SOAW01000001">
    <property type="protein sequence ID" value="TDT32457.1"/>
    <property type="molecule type" value="Genomic_DNA"/>
</dbReference>
<dbReference type="GO" id="GO:0004733">
    <property type="term" value="F:pyridoxamine phosphate oxidase activity"/>
    <property type="evidence" value="ECO:0007669"/>
    <property type="project" value="UniProtKB-UniRule"/>
</dbReference>
<comment type="function">
    <text evidence="5">Catalyzes the oxidation of either pyridoxine 5'-phosphate (PNP) or pyridoxamine 5'-phosphate (PMP) into pyridoxal 5'-phosphate (PLP).</text>
</comment>
<keyword evidence="3 5" id="KW-0288">FMN</keyword>
<evidence type="ECO:0000256" key="3">
    <source>
        <dbReference type="ARBA" id="ARBA00022643"/>
    </source>
</evidence>
<feature type="domain" description="Pyridoxamine 5'-phosphate oxidase N-terminal" evidence="8">
    <location>
        <begin position="46"/>
        <end position="166"/>
    </location>
</feature>
<dbReference type="InterPro" id="IPR019740">
    <property type="entry name" value="Pyridox_Oxase_CS"/>
</dbReference>
<keyword evidence="4 5" id="KW-0560">Oxidoreductase</keyword>
<feature type="binding site" evidence="5 6">
    <location>
        <position position="137"/>
    </location>
    <ligand>
        <name>substrate</name>
    </ligand>
</feature>
<feature type="binding site" evidence="5 7">
    <location>
        <position position="97"/>
    </location>
    <ligand>
        <name>FMN</name>
        <dbReference type="ChEBI" id="CHEBI:58210"/>
    </ligand>
</feature>
<feature type="binding site" evidence="5 6">
    <location>
        <position position="145"/>
    </location>
    <ligand>
        <name>substrate</name>
    </ligand>
</feature>
<evidence type="ECO:0000256" key="6">
    <source>
        <dbReference type="PIRSR" id="PIRSR000190-1"/>
    </source>
</evidence>
<dbReference type="InterPro" id="IPR011576">
    <property type="entry name" value="Pyridox_Oxase_N"/>
</dbReference>
<comment type="caution">
    <text evidence="10">The sequence shown here is derived from an EMBL/GenBank/DDBJ whole genome shotgun (WGS) entry which is preliminary data.</text>
</comment>
<feature type="domain" description="Pyridoxine 5'-phosphate oxidase dimerisation C-terminal" evidence="9">
    <location>
        <begin position="185"/>
        <end position="225"/>
    </location>
</feature>
<feature type="binding site" evidence="6">
    <location>
        <begin position="14"/>
        <end position="17"/>
    </location>
    <ligand>
        <name>substrate</name>
    </ligand>
</feature>
<feature type="binding site" evidence="5 6">
    <location>
        <position position="80"/>
    </location>
    <ligand>
        <name>substrate</name>
    </ligand>
</feature>
<dbReference type="SUPFAM" id="SSF50475">
    <property type="entry name" value="FMN-binding split barrel"/>
    <property type="match status" value="1"/>
</dbReference>
<keyword evidence="5" id="KW-0664">Pyridoxine biosynthesis</keyword>
<evidence type="ECO:0000313" key="10">
    <source>
        <dbReference type="EMBL" id="TDT32457.1"/>
    </source>
</evidence>
<evidence type="ECO:0000256" key="2">
    <source>
        <dbReference type="ARBA" id="ARBA00022630"/>
    </source>
</evidence>
<dbReference type="NCBIfam" id="NF004231">
    <property type="entry name" value="PRK05679.1"/>
    <property type="match status" value="1"/>
</dbReference>
<feature type="binding site" evidence="5 7">
    <location>
        <position position="119"/>
    </location>
    <ligand>
        <name>FMN</name>
        <dbReference type="ChEBI" id="CHEBI:58210"/>
    </ligand>
</feature>
<sequence length="225" mass="25501">MSTHGEMPEVASIRTDYVGGRLVESEVPDNPWELFAVWLAEALAAHADGLLSEPTAMALATAATERDQTVMPSVRTVLLKGHDDHSITWFTNYESRKGVELAQNPHAAIMLHWAPLYRQVRMVGAVEKVPEEESIAYFATRPRGSQIAARASAQSRFVGARSLAEDYAAEEQRWVDREVPRPEHWGGYRLLPNQIEFWQGRPNRLHDRIAYRRVAANWTFERLAP</sequence>
<evidence type="ECO:0000256" key="7">
    <source>
        <dbReference type="PIRSR" id="PIRSR000190-2"/>
    </source>
</evidence>
<protein>
    <recommendedName>
        <fullName evidence="5">Pyridoxine/pyridoxamine 5'-phosphate oxidase</fullName>
        <ecNumber evidence="5">1.4.3.5</ecNumber>
    </recommendedName>
    <alternativeName>
        <fullName evidence="5">PNP/PMP oxidase</fullName>
        <shortName evidence="5">PNPOx</shortName>
    </alternativeName>
    <alternativeName>
        <fullName evidence="5">Pyridoxal 5'-phosphate synthase</fullName>
    </alternativeName>
</protein>
<proteinExistence type="inferred from homology"/>